<organism evidence="5 6">
    <name type="scientific">Aspergillus taichungensis</name>
    <dbReference type="NCBI Taxonomy" id="482145"/>
    <lineage>
        <taxon>Eukaryota</taxon>
        <taxon>Fungi</taxon>
        <taxon>Dikarya</taxon>
        <taxon>Ascomycota</taxon>
        <taxon>Pezizomycotina</taxon>
        <taxon>Eurotiomycetes</taxon>
        <taxon>Eurotiomycetidae</taxon>
        <taxon>Eurotiales</taxon>
        <taxon>Aspergillaceae</taxon>
        <taxon>Aspergillus</taxon>
        <taxon>Aspergillus subgen. Circumdati</taxon>
    </lineage>
</organism>
<dbReference type="GO" id="GO:0005506">
    <property type="term" value="F:iron ion binding"/>
    <property type="evidence" value="ECO:0007669"/>
    <property type="project" value="InterPro"/>
</dbReference>
<feature type="binding site" evidence="3">
    <location>
        <position position="315"/>
    </location>
    <ligand>
        <name>Fe cation</name>
        <dbReference type="ChEBI" id="CHEBI:24875"/>
        <note>catalytic</note>
    </ligand>
</feature>
<dbReference type="OrthoDB" id="543511at2759"/>
<gene>
    <name evidence="5" type="ORF">BDW42DRAFT_31523</name>
</gene>
<feature type="binding site" evidence="3">
    <location>
        <position position="368"/>
    </location>
    <ligand>
        <name>Fe cation</name>
        <dbReference type="ChEBI" id="CHEBI:24875"/>
        <note>catalytic</note>
    </ligand>
</feature>
<dbReference type="EMBL" id="KZ559509">
    <property type="protein sequence ID" value="PLN84782.1"/>
    <property type="molecule type" value="Genomic_DNA"/>
</dbReference>
<dbReference type="CDD" id="cd10548">
    <property type="entry name" value="cupin_CDO"/>
    <property type="match status" value="1"/>
</dbReference>
<accession>A0A2J5I4H8</accession>
<dbReference type="InterPro" id="IPR014710">
    <property type="entry name" value="RmlC-like_jellyroll"/>
</dbReference>
<feature type="binding site" evidence="3">
    <location>
        <position position="313"/>
    </location>
    <ligand>
        <name>Fe cation</name>
        <dbReference type="ChEBI" id="CHEBI:24875"/>
        <note>catalytic</note>
    </ligand>
</feature>
<proteinExistence type="inferred from homology"/>
<dbReference type="EC" id="1.13.11.20" evidence="2"/>
<protein>
    <recommendedName>
        <fullName evidence="2">cysteine dioxygenase</fullName>
        <ecNumber evidence="2">1.13.11.20</ecNumber>
    </recommendedName>
</protein>
<keyword evidence="3" id="KW-0408">Iron</keyword>
<dbReference type="AlphaFoldDB" id="A0A2J5I4H8"/>
<dbReference type="InterPro" id="IPR010300">
    <property type="entry name" value="CDO_1"/>
</dbReference>
<comment type="similarity">
    <text evidence="1">Belongs to the cysteine dioxygenase family.</text>
</comment>
<feature type="region of interest" description="Disordered" evidence="4">
    <location>
        <begin position="1"/>
        <end position="30"/>
    </location>
</feature>
<evidence type="ECO:0000256" key="1">
    <source>
        <dbReference type="ARBA" id="ARBA00006622"/>
    </source>
</evidence>
<dbReference type="Pfam" id="PF05995">
    <property type="entry name" value="CDO_I"/>
    <property type="match status" value="1"/>
</dbReference>
<keyword evidence="3" id="KW-0479">Metal-binding</keyword>
<dbReference type="Gene3D" id="2.60.120.10">
    <property type="entry name" value="Jelly Rolls"/>
    <property type="match status" value="1"/>
</dbReference>
<dbReference type="Proteomes" id="UP000235023">
    <property type="component" value="Unassembled WGS sequence"/>
</dbReference>
<evidence type="ECO:0000313" key="5">
    <source>
        <dbReference type="EMBL" id="PLN84782.1"/>
    </source>
</evidence>
<reference evidence="6" key="1">
    <citation type="submission" date="2017-12" db="EMBL/GenBank/DDBJ databases">
        <authorList>
            <consortium name="DOE Joint Genome Institute"/>
            <person name="Mondo S.J."/>
            <person name="Kjaerbolling I."/>
            <person name="Vesth T.C."/>
            <person name="Frisvad J.C."/>
            <person name="Nybo J.L."/>
            <person name="Theobald S."/>
            <person name="Kuo A."/>
            <person name="Bowyer P."/>
            <person name="Matsuda Y."/>
            <person name="Lyhne E.K."/>
            <person name="Kogle M.E."/>
            <person name="Clum A."/>
            <person name="Lipzen A."/>
            <person name="Salamov A."/>
            <person name="Ngan C.Y."/>
            <person name="Daum C."/>
            <person name="Chiniquy J."/>
            <person name="Barry K."/>
            <person name="LaButti K."/>
            <person name="Haridas S."/>
            <person name="Simmons B.A."/>
            <person name="Magnuson J.K."/>
            <person name="Mortensen U.H."/>
            <person name="Larsen T.O."/>
            <person name="Grigoriev I.V."/>
            <person name="Baker S.E."/>
            <person name="Andersen M.R."/>
            <person name="Nordberg H.P."/>
            <person name="Cantor M.N."/>
            <person name="Hua S.X."/>
        </authorList>
    </citation>
    <scope>NUCLEOTIDE SEQUENCE [LARGE SCALE GENOMIC DNA]</scope>
    <source>
        <strain evidence="6">IBT 19404</strain>
    </source>
</reference>
<evidence type="ECO:0000313" key="6">
    <source>
        <dbReference type="Proteomes" id="UP000235023"/>
    </source>
</evidence>
<evidence type="ECO:0000256" key="2">
    <source>
        <dbReference type="ARBA" id="ARBA00013133"/>
    </source>
</evidence>
<dbReference type="InterPro" id="IPR011051">
    <property type="entry name" value="RmlC_Cupin_sf"/>
</dbReference>
<sequence>MAAPEDFSNPFWTPALSEPPQEGPEEATRKQYASMPPIYRIAMDIGGLGTISARSNTMTLLEFIVNPKSPGNQPTLKLTITPSSCVLQMRDKYSENFKDVPNVVYPKQPPAACLNILSKKDPTVYWISVDRSNKRFRYGQHLTNFSLTYLDVGLDGDKPFPDWMDTLTSTDVFQDGDSVPTGDLAYDPLPVTMDKPPLVVTDQEISLEDLENYTRTTFANLPPGCQTLYHNVAGHNITLESPDFPDLGDAIDASCKDQKLVCGDLLKKKADANEFGDKLETYLRITIGNNLGNSPGIPYVMEIWPPGHSSPIHDHGKASAVIKVLYGSIQCSWYDAVQDHREPIQVGHPVILKKGDVTWLGQKQYQIHKLENPGKTVCVTLQCYQFEQSDKVHYEYFDYLDPDNNKKPFTPSSDMAYGKLVAQLRAEWKGNMPE</sequence>
<evidence type="ECO:0000256" key="3">
    <source>
        <dbReference type="PIRSR" id="PIRSR610300-51"/>
    </source>
</evidence>
<dbReference type="GO" id="GO:0017172">
    <property type="term" value="F:cysteine dioxygenase activity"/>
    <property type="evidence" value="ECO:0007669"/>
    <property type="project" value="UniProtKB-EC"/>
</dbReference>
<keyword evidence="6" id="KW-1185">Reference proteome</keyword>
<dbReference type="SUPFAM" id="SSF51182">
    <property type="entry name" value="RmlC-like cupins"/>
    <property type="match status" value="1"/>
</dbReference>
<name>A0A2J5I4H8_9EURO</name>
<evidence type="ECO:0000256" key="4">
    <source>
        <dbReference type="SAM" id="MobiDB-lite"/>
    </source>
</evidence>